<dbReference type="Gene3D" id="2.130.10.10">
    <property type="entry name" value="YVTN repeat-like/Quinoprotein amine dehydrogenase"/>
    <property type="match status" value="1"/>
</dbReference>
<dbReference type="PANTHER" id="PTHR47197:SF3">
    <property type="entry name" value="DIHYDRO-HEME D1 DEHYDROGENASE"/>
    <property type="match status" value="1"/>
</dbReference>
<dbReference type="PROSITE" id="PS51257">
    <property type="entry name" value="PROKAR_LIPOPROTEIN"/>
    <property type="match status" value="1"/>
</dbReference>
<dbReference type="InterPro" id="IPR015943">
    <property type="entry name" value="WD40/YVTN_repeat-like_dom_sf"/>
</dbReference>
<gene>
    <name evidence="2" type="ORF">ROI90_03360</name>
</gene>
<name>A0ABU3TDR8_9BACT</name>
<evidence type="ECO:0008006" key="4">
    <source>
        <dbReference type="Google" id="ProtNLM"/>
    </source>
</evidence>
<keyword evidence="3" id="KW-1185">Reference proteome</keyword>
<accession>A0ABU3TDR8</accession>
<sequence length="359" mass="37802">MKHSSPFASLSSRLLLGSATALGLLACDPNDNPQPVEQPIVTSTVFVVNEGNFLRSNADISLFSKASGTVTNKALFNAANGKALGDIAQSMAIQDSLGYIVVNNSNKLEVVSLAKFRSKATVTGLKLPRYFAPVSSTKGYVTETVKYDGSNGQVSVINLTTNTITKTIAVGVEPEQLLVAGSRLYVTNSGGNTVTVINTTTDAVEGTITVGDSPNSLAQDRDGNVWVLSGGKGVYNPNFSLLTKGSLAKIVPGQLTATSREFDSSQSSPGRLTINGAKNQLYYTYKGGVYTLGTTDAALPTTPLIRRSFYGLGVDPQDGTIYGARASFTTTDKVIRYRTTGAPIDSFTVGVGPNGFVFY</sequence>
<dbReference type="EMBL" id="JAWDJT010000002">
    <property type="protein sequence ID" value="MDU0369420.1"/>
    <property type="molecule type" value="Genomic_DNA"/>
</dbReference>
<proteinExistence type="predicted"/>
<dbReference type="RefSeq" id="WP_315996913.1">
    <property type="nucleotide sequence ID" value="NZ_JAWDJT010000002.1"/>
</dbReference>
<dbReference type="InterPro" id="IPR031815">
    <property type="entry name" value="DUF5074"/>
</dbReference>
<evidence type="ECO:0000256" key="1">
    <source>
        <dbReference type="SAM" id="SignalP"/>
    </source>
</evidence>
<dbReference type="SUPFAM" id="SSF50974">
    <property type="entry name" value="Nitrous oxide reductase, N-terminal domain"/>
    <property type="match status" value="1"/>
</dbReference>
<dbReference type="PANTHER" id="PTHR47197">
    <property type="entry name" value="PROTEIN NIRF"/>
    <property type="match status" value="1"/>
</dbReference>
<dbReference type="Pfam" id="PF16819">
    <property type="entry name" value="DUF5074"/>
    <property type="match status" value="1"/>
</dbReference>
<reference evidence="2 3" key="1">
    <citation type="submission" date="2023-10" db="EMBL/GenBank/DDBJ databases">
        <title>Hymenobacter endophyticus sp. nov., an isolate from the leaf tissues of wheat.</title>
        <authorList>
            <person name="Dai Y."/>
        </authorList>
    </citation>
    <scope>NUCLEOTIDE SEQUENCE [LARGE SCALE GENOMIC DNA]</scope>
    <source>
        <strain evidence="2 3">ZK17L-C2</strain>
    </source>
</reference>
<dbReference type="NCBIfam" id="TIGR02276">
    <property type="entry name" value="beta_rpt_yvtn"/>
    <property type="match status" value="1"/>
</dbReference>
<dbReference type="Proteomes" id="UP001250698">
    <property type="component" value="Unassembled WGS sequence"/>
</dbReference>
<dbReference type="InterPro" id="IPR051200">
    <property type="entry name" value="Host-pathogen_enzymatic-act"/>
</dbReference>
<dbReference type="InterPro" id="IPR011964">
    <property type="entry name" value="YVTN_b-propeller_repeat"/>
</dbReference>
<comment type="caution">
    <text evidence="2">The sequence shown here is derived from an EMBL/GenBank/DDBJ whole genome shotgun (WGS) entry which is preliminary data.</text>
</comment>
<feature type="chain" id="PRO_5046000529" description="YncE family protein" evidence="1">
    <location>
        <begin position="27"/>
        <end position="359"/>
    </location>
</feature>
<evidence type="ECO:0000313" key="2">
    <source>
        <dbReference type="EMBL" id="MDU0369420.1"/>
    </source>
</evidence>
<keyword evidence="1" id="KW-0732">Signal</keyword>
<feature type="signal peptide" evidence="1">
    <location>
        <begin position="1"/>
        <end position="26"/>
    </location>
</feature>
<evidence type="ECO:0000313" key="3">
    <source>
        <dbReference type="Proteomes" id="UP001250698"/>
    </source>
</evidence>
<protein>
    <recommendedName>
        <fullName evidence="4">YncE family protein</fullName>
    </recommendedName>
</protein>
<organism evidence="2 3">
    <name type="scientific">Hymenobacter endophyticus</name>
    <dbReference type="NCBI Taxonomy" id="3076335"/>
    <lineage>
        <taxon>Bacteria</taxon>
        <taxon>Pseudomonadati</taxon>
        <taxon>Bacteroidota</taxon>
        <taxon>Cytophagia</taxon>
        <taxon>Cytophagales</taxon>
        <taxon>Hymenobacteraceae</taxon>
        <taxon>Hymenobacter</taxon>
    </lineage>
</organism>
<dbReference type="InterPro" id="IPR011045">
    <property type="entry name" value="N2O_reductase_N"/>
</dbReference>